<dbReference type="EC" id="6.4.1.3" evidence="4"/>
<dbReference type="InterPro" id="IPR034733">
    <property type="entry name" value="AcCoA_carboxyl_beta"/>
</dbReference>
<feature type="domain" description="CoA carboxyltransferase C-terminal" evidence="3">
    <location>
        <begin position="288"/>
        <end position="535"/>
    </location>
</feature>
<accession>A0A075HKU5</accession>
<dbReference type="GO" id="GO:0009317">
    <property type="term" value="C:acetyl-CoA carboxylase complex"/>
    <property type="evidence" value="ECO:0007669"/>
    <property type="project" value="InterPro"/>
</dbReference>
<feature type="domain" description="CoA carboxyltransferase N-terminal" evidence="2">
    <location>
        <begin position="25"/>
        <end position="284"/>
    </location>
</feature>
<organism evidence="4">
    <name type="scientific">uncultured marine group II/III euryarchaeote KM3_74_D01</name>
    <dbReference type="NCBI Taxonomy" id="1456502"/>
    <lineage>
        <taxon>Archaea</taxon>
        <taxon>Methanobacteriati</taxon>
        <taxon>Methanobacteriota</taxon>
        <taxon>environmental samples</taxon>
    </lineage>
</organism>
<dbReference type="FunFam" id="3.90.226.10:FF:000017">
    <property type="entry name" value="Propionyl-CoA carboxylase subunit beta 5"/>
    <property type="match status" value="1"/>
</dbReference>
<dbReference type="PANTHER" id="PTHR43842:SF2">
    <property type="entry name" value="PROPIONYL-COA CARBOXYLASE BETA CHAIN, MITOCHONDRIAL"/>
    <property type="match status" value="1"/>
</dbReference>
<reference evidence="4" key="1">
    <citation type="journal article" date="2014" name="Genome Biol. Evol.">
        <title>Pangenome evidence for extensive interdomain horizontal transfer affecting lineage core and shell genes in uncultured planktonic thaumarchaeota and euryarchaeota.</title>
        <authorList>
            <person name="Deschamps P."/>
            <person name="Zivanovic Y."/>
            <person name="Moreira D."/>
            <person name="Rodriguez-Valera F."/>
            <person name="Lopez-Garcia P."/>
        </authorList>
    </citation>
    <scope>NUCLEOTIDE SEQUENCE</scope>
</reference>
<sequence length="541" mass="58534">MSSQIPCNFPHSLLASVVTCELSGMESTEERLDDLRKRKAIAAAGGGAQRIDVQHAKGKMTARERLELLLDEGSFQEIDSLVEHRCRDFGMDQNVIPGDGVVTGHGLIDGRAVFCFAQDFTVYGGSLGEMHGLKICKVLDMAMKTGAPVIGLNDSGGARIQEGVASLGSYAEIFFRNVRASGIIPQISIIMGPCAGGAVYSPAITDFVVMVDKTAHMFITGPEVIKTVTNEEVSFEELGGASTHASLSGVTHFTASDDEDALELTRNLVSHLPQNNLETTPVKPTNDPPSRKCENLQNIVPDDSQKPYDVIDVISEIVDDGAFLEVQAEFAPNIVVGYGRLDGNTVGIVGNQPKNLAGCLDIDASVKAARFIRFCDAFNIPLLTMVDVPGFLPGANQEWGGIIRHGAKLLYAYSEATVPKLTVIMRKAYGGAYDVMCSKHIRGDYNIAWPTAQLAVMGADGAVQIIHRNRIKSATNPEQERGRLVEEYGELFANPYKAASLGYIDDVVEPRETRSKLCKALGMLLDKQEERPARKHGNIPL</sequence>
<evidence type="ECO:0000259" key="2">
    <source>
        <dbReference type="PROSITE" id="PS50980"/>
    </source>
</evidence>
<dbReference type="PROSITE" id="PS50980">
    <property type="entry name" value="COA_CT_NTER"/>
    <property type="match status" value="1"/>
</dbReference>
<dbReference type="InterPro" id="IPR051047">
    <property type="entry name" value="AccD/PCCB"/>
</dbReference>
<dbReference type="InterPro" id="IPR000438">
    <property type="entry name" value="Acetyl_CoA_COase_Trfase_b_su"/>
</dbReference>
<dbReference type="GO" id="GO:0004658">
    <property type="term" value="F:propionyl-CoA carboxylase activity"/>
    <property type="evidence" value="ECO:0007669"/>
    <property type="project" value="UniProtKB-EC"/>
</dbReference>
<dbReference type="InterPro" id="IPR029045">
    <property type="entry name" value="ClpP/crotonase-like_dom_sf"/>
</dbReference>
<evidence type="ECO:0000256" key="1">
    <source>
        <dbReference type="ARBA" id="ARBA00006102"/>
    </source>
</evidence>
<comment type="similarity">
    <text evidence="1">Belongs to the AccD/PCCB family.</text>
</comment>
<name>A0A075HKU5_9EURY</name>
<dbReference type="InterPro" id="IPR011762">
    <property type="entry name" value="COA_CT_N"/>
</dbReference>
<dbReference type="AlphaFoldDB" id="A0A075HKU5"/>
<dbReference type="InterPro" id="IPR011763">
    <property type="entry name" value="COA_CT_C"/>
</dbReference>
<evidence type="ECO:0000313" key="4">
    <source>
        <dbReference type="EMBL" id="AIF16494.1"/>
    </source>
</evidence>
<dbReference type="PRINTS" id="PR01070">
    <property type="entry name" value="ACCCTRFRASEB"/>
</dbReference>
<dbReference type="GO" id="GO:0003989">
    <property type="term" value="F:acetyl-CoA carboxylase activity"/>
    <property type="evidence" value="ECO:0007669"/>
    <property type="project" value="InterPro"/>
</dbReference>
<proteinExistence type="inferred from homology"/>
<keyword evidence="4" id="KW-0436">Ligase</keyword>
<dbReference type="GO" id="GO:0016740">
    <property type="term" value="F:transferase activity"/>
    <property type="evidence" value="ECO:0007669"/>
    <property type="project" value="UniProtKB-KW"/>
</dbReference>
<dbReference type="GO" id="GO:0006633">
    <property type="term" value="P:fatty acid biosynthetic process"/>
    <property type="evidence" value="ECO:0007669"/>
    <property type="project" value="InterPro"/>
</dbReference>
<evidence type="ECO:0000259" key="3">
    <source>
        <dbReference type="PROSITE" id="PS50989"/>
    </source>
</evidence>
<dbReference type="PANTHER" id="PTHR43842">
    <property type="entry name" value="PROPIONYL-COA CARBOXYLASE BETA CHAIN"/>
    <property type="match status" value="1"/>
</dbReference>
<protein>
    <submittedName>
        <fullName evidence="4">Carboxyl transferase (PCCB, pccB)</fullName>
        <ecNumber evidence="4">6.4.1.3</ecNumber>
    </submittedName>
</protein>
<dbReference type="Pfam" id="PF01039">
    <property type="entry name" value="Carboxyl_trans"/>
    <property type="match status" value="1"/>
</dbReference>
<dbReference type="SUPFAM" id="SSF52096">
    <property type="entry name" value="ClpP/crotonase"/>
    <property type="match status" value="2"/>
</dbReference>
<keyword evidence="4" id="KW-0808">Transferase</keyword>
<gene>
    <name evidence="4" type="primary">PCCB</name>
    <name evidence="4" type="synonym">pccB</name>
</gene>
<dbReference type="PROSITE" id="PS50989">
    <property type="entry name" value="COA_CT_CTER"/>
    <property type="match status" value="1"/>
</dbReference>
<dbReference type="Gene3D" id="3.90.226.10">
    <property type="entry name" value="2-enoyl-CoA Hydratase, Chain A, domain 1"/>
    <property type="match status" value="2"/>
</dbReference>
<dbReference type="FunFam" id="3.90.226.10:FF:000016">
    <property type="entry name" value="Propionyl-CoA carboxylase, beta subunit"/>
    <property type="match status" value="1"/>
</dbReference>
<dbReference type="EMBL" id="KF901057">
    <property type="protein sequence ID" value="AIF16494.1"/>
    <property type="molecule type" value="Genomic_DNA"/>
</dbReference>